<reference evidence="12 14" key="2">
    <citation type="submission" date="2018-06" db="EMBL/GenBank/DDBJ databases">
        <authorList>
            <consortium name="IHU Genomes"/>
        </authorList>
    </citation>
    <scope>NUCLEOTIDE SEQUENCE [LARGE SCALE GENOMIC DNA]</scope>
    <source>
        <strain evidence="12 14">NEC25</strain>
    </source>
</reference>
<evidence type="ECO:0000256" key="3">
    <source>
        <dbReference type="ARBA" id="ARBA00022692"/>
    </source>
</evidence>
<evidence type="ECO:0000313" key="11">
    <source>
        <dbReference type="EMBL" id="PEG29555.1"/>
    </source>
</evidence>
<dbReference type="Proteomes" id="UP000789738">
    <property type="component" value="Unassembled WGS sequence"/>
</dbReference>
<dbReference type="EMBL" id="PDCJ01000003">
    <property type="protein sequence ID" value="PEG29555.1"/>
    <property type="molecule type" value="Genomic_DNA"/>
</dbReference>
<evidence type="ECO:0000256" key="6">
    <source>
        <dbReference type="SAM" id="Phobius"/>
    </source>
</evidence>
<dbReference type="AlphaFoldDB" id="A0A2A7MCZ3"/>
<dbReference type="EMBL" id="UWJD01000001">
    <property type="protein sequence ID" value="VCT82772.1"/>
    <property type="molecule type" value="Genomic_DNA"/>
</dbReference>
<evidence type="ECO:0000256" key="2">
    <source>
        <dbReference type="ARBA" id="ARBA00022475"/>
    </source>
</evidence>
<evidence type="ECO:0000256" key="4">
    <source>
        <dbReference type="ARBA" id="ARBA00022989"/>
    </source>
</evidence>
<dbReference type="EMBL" id="CAKJVE010000004">
    <property type="protein sequence ID" value="CAG9703589.1"/>
    <property type="molecule type" value="Genomic_DNA"/>
</dbReference>
<keyword evidence="4 6" id="KW-1133">Transmembrane helix</keyword>
<protein>
    <submittedName>
        <fullName evidence="9">RNA polymerase sigma factor SigI</fullName>
    </submittedName>
</protein>
<keyword evidence="2" id="KW-1003">Cell membrane</keyword>
<dbReference type="RefSeq" id="WP_058293456.1">
    <property type="nucleotide sequence ID" value="NZ_CAKJVD010000034.1"/>
</dbReference>
<name>A0A2A7MCZ3_9CLOT</name>
<keyword evidence="5 6" id="KW-0472">Membrane</keyword>
<dbReference type="STRING" id="137838.GCA_001458595_00495"/>
<dbReference type="InterPro" id="IPR024449">
    <property type="entry name" value="Anti-sigma_RsgI_N"/>
</dbReference>
<dbReference type="Proteomes" id="UP000220840">
    <property type="component" value="Unassembled WGS sequence"/>
</dbReference>
<dbReference type="Pfam" id="PF23750">
    <property type="entry name" value="RsgI_M"/>
    <property type="match status" value="1"/>
</dbReference>
<dbReference type="GeneID" id="68875650"/>
<accession>A0A2A7MCZ3</accession>
<dbReference type="OrthoDB" id="1935858at2"/>
<evidence type="ECO:0000256" key="1">
    <source>
        <dbReference type="ARBA" id="ARBA00004162"/>
    </source>
</evidence>
<keyword evidence="3 6" id="KW-0812">Transmembrane</keyword>
<evidence type="ECO:0000259" key="7">
    <source>
        <dbReference type="Pfam" id="PF12791"/>
    </source>
</evidence>
<reference evidence="11 13" key="1">
    <citation type="submission" date="2017-10" db="EMBL/GenBank/DDBJ databases">
        <title>Effective Description of Clostridium neonatale sp. nov. linked to necrotizing enterocolitis in neonates and a clarification of species assignable to the genus Clostridium (Prazmowski 1880) emend. Lawson and Rainey 2016.</title>
        <authorList>
            <person name="Bernard K."/>
            <person name="Burdz T."/>
            <person name="Wiebe D."/>
            <person name="Balcewich B."/>
            <person name="Alfa M."/>
            <person name="Bernier A.-M."/>
        </authorList>
    </citation>
    <scope>NUCLEOTIDE SEQUENCE [LARGE SCALE GENOMIC DNA]</scope>
    <source>
        <strain evidence="11 13">LCDC99A005</strain>
    </source>
</reference>
<evidence type="ECO:0000313" key="10">
    <source>
        <dbReference type="EMBL" id="CAI3547717.1"/>
    </source>
</evidence>
<feature type="domain" description="Anti-sigma factor RsgI-like middle" evidence="8">
    <location>
        <begin position="234"/>
        <end position="325"/>
    </location>
</feature>
<proteinExistence type="predicted"/>
<keyword evidence="13" id="KW-1185">Reference proteome</keyword>
<dbReference type="InterPro" id="IPR055431">
    <property type="entry name" value="RsgI_M"/>
</dbReference>
<evidence type="ECO:0000313" key="13">
    <source>
        <dbReference type="Proteomes" id="UP000220840"/>
    </source>
</evidence>
<reference evidence="10" key="4">
    <citation type="submission" date="2022-10" db="EMBL/GenBank/DDBJ databases">
        <authorList>
            <person name="Aires J."/>
            <person name="Mesa V."/>
        </authorList>
    </citation>
    <scope>NUCLEOTIDE SEQUENCE</scope>
    <source>
        <strain evidence="10">Clostridium neonatale JD116</strain>
    </source>
</reference>
<dbReference type="Proteomes" id="UP000431451">
    <property type="component" value="Unassembled WGS sequence"/>
</dbReference>
<feature type="transmembrane region" description="Helical" evidence="6">
    <location>
        <begin position="196"/>
        <end position="217"/>
    </location>
</feature>
<reference evidence="9" key="3">
    <citation type="submission" date="2021-10" db="EMBL/GenBank/DDBJ databases">
        <authorList>
            <person name="Mesa V."/>
        </authorList>
    </citation>
    <scope>NUCLEOTIDE SEQUENCE</scope>
    <source>
        <strain evidence="9">CC3_PB</strain>
    </source>
</reference>
<feature type="domain" description="RsgI N-terminal anti-sigma" evidence="7">
    <location>
        <begin position="150"/>
        <end position="184"/>
    </location>
</feature>
<evidence type="ECO:0000259" key="8">
    <source>
        <dbReference type="Pfam" id="PF23750"/>
    </source>
</evidence>
<dbReference type="EMBL" id="CAMTCP010000077">
    <property type="protein sequence ID" value="CAI3547717.1"/>
    <property type="molecule type" value="Genomic_DNA"/>
</dbReference>
<evidence type="ECO:0000256" key="5">
    <source>
        <dbReference type="ARBA" id="ARBA00023136"/>
    </source>
</evidence>
<dbReference type="GO" id="GO:0005886">
    <property type="term" value="C:plasma membrane"/>
    <property type="evidence" value="ECO:0007669"/>
    <property type="project" value="UniProtKB-SubCell"/>
</dbReference>
<sequence length="338" mass="39214">MENIKFMKDKYEFTSASPIILMDSADRDNRNEQINLLIEDLNMYNVFLKDLVNFPLKEKERNIALNIAYYIIENEELRDNLNLSRHLNIPKLSRATKIKSDYIKKWKDYIVAYFIIINNPEYKFIQEYLKIKLKQRNRETRHNIIKQKTYRGIIIKLLLHNSACILTSTGEFKKIKLKGELTLGAVGEGKKKIGSAIYKIPVCILLLFLMIFGFNIYSKYTTASSIIVVQTTSNIKLHVNIYDRVIYSHSPTEKGKVLVSNLDAENRKIDDVITDILKYGLKNEMVSKENTVYITVAGQPLKYGELSETNKFIIENDIKVVINNSGVQQKLEDNINEK</sequence>
<dbReference type="Proteomes" id="UP001189143">
    <property type="component" value="Unassembled WGS sequence"/>
</dbReference>
<evidence type="ECO:0000313" key="12">
    <source>
        <dbReference type="EMBL" id="VCT82772.1"/>
    </source>
</evidence>
<evidence type="ECO:0000313" key="9">
    <source>
        <dbReference type="EMBL" id="CAG9703589.1"/>
    </source>
</evidence>
<dbReference type="Pfam" id="PF12791">
    <property type="entry name" value="RsgI_N"/>
    <property type="match status" value="1"/>
</dbReference>
<comment type="subcellular location">
    <subcellularLocation>
        <location evidence="1">Cell membrane</location>
        <topology evidence="1">Single-pass membrane protein</topology>
    </subcellularLocation>
</comment>
<evidence type="ECO:0000313" key="14">
    <source>
        <dbReference type="Proteomes" id="UP000431451"/>
    </source>
</evidence>
<organism evidence="11 13">
    <name type="scientific">Clostridium neonatale</name>
    <dbReference type="NCBI Taxonomy" id="137838"/>
    <lineage>
        <taxon>Bacteria</taxon>
        <taxon>Bacillati</taxon>
        <taxon>Bacillota</taxon>
        <taxon>Clostridia</taxon>
        <taxon>Eubacteriales</taxon>
        <taxon>Clostridiaceae</taxon>
        <taxon>Clostridium</taxon>
    </lineage>
</organism>
<gene>
    <name evidence="10" type="primary">sigI</name>
    <name evidence="12" type="synonym">sigI_1</name>
    <name evidence="10" type="ORF">CNEO2_160058</name>
    <name evidence="9" type="ORF">CNEO_40700</name>
    <name evidence="12" type="ORF">CNEONATNEC25_00332</name>
    <name evidence="11" type="ORF">CQ394_16580</name>
</gene>